<dbReference type="InterPro" id="IPR001296">
    <property type="entry name" value="Glyco_trans_1"/>
</dbReference>
<evidence type="ECO:0000259" key="2">
    <source>
        <dbReference type="Pfam" id="PF13477"/>
    </source>
</evidence>
<evidence type="ECO:0000313" key="3">
    <source>
        <dbReference type="EMBL" id="XCN74217.1"/>
    </source>
</evidence>
<dbReference type="PANTHER" id="PTHR12526:SF638">
    <property type="entry name" value="SPORE COAT PROTEIN SA"/>
    <property type="match status" value="1"/>
</dbReference>
<dbReference type="Pfam" id="PF13477">
    <property type="entry name" value="Glyco_trans_4_2"/>
    <property type="match status" value="1"/>
</dbReference>
<feature type="domain" description="Glycosyl transferase family 1" evidence="1">
    <location>
        <begin position="186"/>
        <end position="351"/>
    </location>
</feature>
<dbReference type="KEGG" id="eaj:Q3M24_05570"/>
<proteinExistence type="predicted"/>
<dbReference type="CDD" id="cd03808">
    <property type="entry name" value="GT4_CapM-like"/>
    <property type="match status" value="1"/>
</dbReference>
<gene>
    <name evidence="3" type="ORF">Q3M24_05570</name>
</gene>
<organism evidence="3">
    <name type="scientific">Candidatus Electrothrix aestuarii</name>
    <dbReference type="NCBI Taxonomy" id="3062594"/>
    <lineage>
        <taxon>Bacteria</taxon>
        <taxon>Pseudomonadati</taxon>
        <taxon>Thermodesulfobacteriota</taxon>
        <taxon>Desulfobulbia</taxon>
        <taxon>Desulfobulbales</taxon>
        <taxon>Desulfobulbaceae</taxon>
        <taxon>Candidatus Electrothrix</taxon>
    </lineage>
</organism>
<protein>
    <submittedName>
        <fullName evidence="3">Glycosyltransferase family 4 protein</fullName>
    </submittedName>
</protein>
<dbReference type="InterPro" id="IPR028098">
    <property type="entry name" value="Glyco_trans_4-like_N"/>
</dbReference>
<dbReference type="SUPFAM" id="SSF53756">
    <property type="entry name" value="UDP-Glycosyltransferase/glycogen phosphorylase"/>
    <property type="match status" value="1"/>
</dbReference>
<dbReference type="Gene3D" id="3.40.50.2000">
    <property type="entry name" value="Glycogen Phosphorylase B"/>
    <property type="match status" value="2"/>
</dbReference>
<dbReference type="AlphaFoldDB" id="A0AAU8LYY6"/>
<dbReference type="GO" id="GO:0016757">
    <property type="term" value="F:glycosyltransferase activity"/>
    <property type="evidence" value="ECO:0007669"/>
    <property type="project" value="InterPro"/>
</dbReference>
<name>A0AAU8LYY6_9BACT</name>
<accession>A0AAU8LYY6</accession>
<reference evidence="3" key="1">
    <citation type="journal article" date="2024" name="Syst. Appl. Microbiol.">
        <title>First single-strain enrichments of Electrothrix cable bacteria, description of E. aestuarii sp. nov. and E. rattekaaiensis sp. nov., and proposal of a cable bacteria taxonomy following the rules of the SeqCode.</title>
        <authorList>
            <person name="Plum-Jensen L.E."/>
            <person name="Schramm A."/>
            <person name="Marshall I.P.G."/>
        </authorList>
    </citation>
    <scope>NUCLEOTIDE SEQUENCE</scope>
    <source>
        <strain evidence="3">Rat1</strain>
    </source>
</reference>
<sequence>MKKIALIGAYPASLINFRGDLIRTLVLSGHQVTAMAAPASQETIAKIHSLGADFRSFPIHRTGLNPWKDLQTFFSLRRIFRQEKPDVILAYTIKPVIWGGLAANYSSSSSQFYALISGLGFAFENQNIQRKLLRKTVSWLYHLALRKANRVIFQNQDDEKVFFSQNIIPENNSAVVNGTGVHLRRFRETKIKKNKPVFLLIARLLRAKGIREYICAARQIKKIYPHVMFNLIGPEDSSPNGIPIIELKQWHHEGVIQYLGETHDVRPFLTECSTYVLPSYYGEGIPRSILEAMAIGRPILTTDNVGCKETVVQGENGFLVPIRNTEALAERMIWFIEHPEEWERMGKRSREIAENKFDVRKINKELMAIMGLEQPNTKSAFY</sequence>
<reference evidence="3" key="2">
    <citation type="submission" date="2024-06" db="EMBL/GenBank/DDBJ databases">
        <authorList>
            <person name="Plum-Jensen L.E."/>
            <person name="Schramm A."/>
            <person name="Marshall I.P.G."/>
        </authorList>
    </citation>
    <scope>NUCLEOTIDE SEQUENCE</scope>
    <source>
        <strain evidence="3">Rat1</strain>
    </source>
</reference>
<dbReference type="EMBL" id="CP159373">
    <property type="protein sequence ID" value="XCN74217.1"/>
    <property type="molecule type" value="Genomic_DNA"/>
</dbReference>
<dbReference type="PANTHER" id="PTHR12526">
    <property type="entry name" value="GLYCOSYLTRANSFERASE"/>
    <property type="match status" value="1"/>
</dbReference>
<dbReference type="Pfam" id="PF00534">
    <property type="entry name" value="Glycos_transf_1"/>
    <property type="match status" value="1"/>
</dbReference>
<feature type="domain" description="Glycosyltransferase subfamily 4-like N-terminal" evidence="2">
    <location>
        <begin position="22"/>
        <end position="155"/>
    </location>
</feature>
<evidence type="ECO:0000259" key="1">
    <source>
        <dbReference type="Pfam" id="PF00534"/>
    </source>
</evidence>